<dbReference type="Gene3D" id="2.130.10.10">
    <property type="entry name" value="YVTN repeat-like/Quinoprotein amine dehydrogenase"/>
    <property type="match status" value="1"/>
</dbReference>
<accession>A0ABZ1IGG8</accession>
<protein>
    <recommendedName>
        <fullName evidence="4">S9 family peptidase</fullName>
    </recommendedName>
</protein>
<dbReference type="RefSeq" id="WP_326836307.1">
    <property type="nucleotide sequence ID" value="NZ_CP142149.1"/>
</dbReference>
<reference evidence="2 3" key="1">
    <citation type="journal article" date="2015" name="Int. J. Syst. Evol. Microbiol.">
        <title>Amycolatopsis rhabdoformis sp. nov., an actinomycete isolated from a tropical forest soil.</title>
        <authorList>
            <person name="Souza W.R."/>
            <person name="Silva R.E."/>
            <person name="Goodfellow M."/>
            <person name="Busarakam K."/>
            <person name="Figueiro F.S."/>
            <person name="Ferreira D."/>
            <person name="Rodrigues-Filho E."/>
            <person name="Moraes L.A.B."/>
            <person name="Zucchi T.D."/>
        </authorList>
    </citation>
    <scope>NUCLEOTIDE SEQUENCE [LARGE SCALE GENOMIC DNA]</scope>
    <source>
        <strain evidence="2 3">NCIMB 14900</strain>
    </source>
</reference>
<keyword evidence="1" id="KW-0732">Signal</keyword>
<evidence type="ECO:0000256" key="1">
    <source>
        <dbReference type="SAM" id="SignalP"/>
    </source>
</evidence>
<feature type="signal peptide" evidence="1">
    <location>
        <begin position="1"/>
        <end position="26"/>
    </location>
</feature>
<dbReference type="EMBL" id="CP142149">
    <property type="protein sequence ID" value="WSE33509.1"/>
    <property type="molecule type" value="Genomic_DNA"/>
</dbReference>
<gene>
    <name evidence="2" type="ORF">VSH64_15580</name>
</gene>
<name>A0ABZ1IGG8_9PSEU</name>
<dbReference type="SUPFAM" id="SSF82171">
    <property type="entry name" value="DPP6 N-terminal domain-like"/>
    <property type="match status" value="1"/>
</dbReference>
<organism evidence="2 3">
    <name type="scientific">Amycolatopsis rhabdoformis</name>
    <dbReference type="NCBI Taxonomy" id="1448059"/>
    <lineage>
        <taxon>Bacteria</taxon>
        <taxon>Bacillati</taxon>
        <taxon>Actinomycetota</taxon>
        <taxon>Actinomycetes</taxon>
        <taxon>Pseudonocardiales</taxon>
        <taxon>Pseudonocardiaceae</taxon>
        <taxon>Amycolatopsis</taxon>
    </lineage>
</organism>
<feature type="chain" id="PRO_5046056273" description="S9 family peptidase" evidence="1">
    <location>
        <begin position="27"/>
        <end position="375"/>
    </location>
</feature>
<dbReference type="Proteomes" id="UP001330812">
    <property type="component" value="Chromosome"/>
</dbReference>
<evidence type="ECO:0008006" key="4">
    <source>
        <dbReference type="Google" id="ProtNLM"/>
    </source>
</evidence>
<proteinExistence type="predicted"/>
<sequence length="375" mass="41964">MNKYLVFLASVSMLVIPHVGSGVASAADSGKGARFPAEWKKLPALDPDYEVVQLTTDDALDNKMYLDVDPYVPSLDSVVFMSERDKGHENLYLMSLDNGKFVQLTDSDHIDGDHANVSPETEQAFFVDDHTFTSVSLQAPYREKQIYTVPDKYDVKGIVALSADGKTIASSLYDEDEDRSSLVLIDVKTGELTTVKKLDGEVDHVVINPVNGDTLLYHMPDVEQIGLVDIESGKNTMLTGPEDHGVHPFWESNGRDAAFAQRKTDDTPEQVVTYNIRKKEFLSYDILDYSNHFAMNDSRTIIEGDGQKDDAPYIYYYYIKPNKNKVDAVKMFKHNSTSKTESVHPHAAFINDTDVIFNSDAGHEGKGDVYLLREK</sequence>
<evidence type="ECO:0000313" key="3">
    <source>
        <dbReference type="Proteomes" id="UP001330812"/>
    </source>
</evidence>
<dbReference type="InterPro" id="IPR015943">
    <property type="entry name" value="WD40/YVTN_repeat-like_dom_sf"/>
</dbReference>
<evidence type="ECO:0000313" key="2">
    <source>
        <dbReference type="EMBL" id="WSE33509.1"/>
    </source>
</evidence>
<keyword evidence="3" id="KW-1185">Reference proteome</keyword>